<organism evidence="5">
    <name type="scientific">marine metagenome</name>
    <dbReference type="NCBI Taxonomy" id="408172"/>
    <lineage>
        <taxon>unclassified sequences</taxon>
        <taxon>metagenomes</taxon>
        <taxon>ecological metagenomes</taxon>
    </lineage>
</organism>
<dbReference type="Pfam" id="PF02245">
    <property type="entry name" value="Pur_DNA_glyco"/>
    <property type="match status" value="1"/>
</dbReference>
<dbReference type="EMBL" id="UINC01052183">
    <property type="protein sequence ID" value="SVB67218.1"/>
    <property type="molecule type" value="Genomic_DNA"/>
</dbReference>
<sequence>RDASIVAKDLLGKILIRKIGHTVISGKIVETEAYYGSQDPASRAYKGYNNFAKLMWDKPSKIFIYMVHANWLFNVITGKLGMPSAVLIRALEPISGIDTMLINRKMPFKQLTNGPGKLTQALGITKIFNDTYITDANNKISIIENQEAIKIVPSHRIGVSKDLERKLRFYVYDNNFVSKK</sequence>
<evidence type="ECO:0000313" key="5">
    <source>
        <dbReference type="EMBL" id="SVB67218.1"/>
    </source>
</evidence>
<dbReference type="InterPro" id="IPR036995">
    <property type="entry name" value="MPG_sf"/>
</dbReference>
<accession>A0A382FVZ6</accession>
<dbReference type="NCBIfam" id="TIGR00567">
    <property type="entry name" value="3mg"/>
    <property type="match status" value="1"/>
</dbReference>
<keyword evidence="3" id="KW-0378">Hydrolase</keyword>
<evidence type="ECO:0008006" key="6">
    <source>
        <dbReference type="Google" id="ProtNLM"/>
    </source>
</evidence>
<dbReference type="GO" id="GO:0003677">
    <property type="term" value="F:DNA binding"/>
    <property type="evidence" value="ECO:0007669"/>
    <property type="project" value="InterPro"/>
</dbReference>
<dbReference type="GO" id="GO:0003905">
    <property type="term" value="F:alkylbase DNA N-glycosylase activity"/>
    <property type="evidence" value="ECO:0007669"/>
    <property type="project" value="InterPro"/>
</dbReference>
<reference evidence="5" key="1">
    <citation type="submission" date="2018-05" db="EMBL/GenBank/DDBJ databases">
        <authorList>
            <person name="Lanie J.A."/>
            <person name="Ng W.-L."/>
            <person name="Kazmierczak K.M."/>
            <person name="Andrzejewski T.M."/>
            <person name="Davidsen T.M."/>
            <person name="Wayne K.J."/>
            <person name="Tettelin H."/>
            <person name="Glass J.I."/>
            <person name="Rusch D."/>
            <person name="Podicherti R."/>
            <person name="Tsui H.-C.T."/>
            <person name="Winkler M.E."/>
        </authorList>
    </citation>
    <scope>NUCLEOTIDE SEQUENCE</scope>
</reference>
<comment type="similarity">
    <text evidence="1">Belongs to the DNA glycosylase MPG family.</text>
</comment>
<evidence type="ECO:0000256" key="2">
    <source>
        <dbReference type="ARBA" id="ARBA00022763"/>
    </source>
</evidence>
<gene>
    <name evidence="5" type="ORF">METZ01_LOCUS220072</name>
</gene>
<feature type="non-terminal residue" evidence="5">
    <location>
        <position position="1"/>
    </location>
</feature>
<dbReference type="PANTHER" id="PTHR10429:SF0">
    <property type="entry name" value="DNA-3-METHYLADENINE GLYCOSYLASE"/>
    <property type="match status" value="1"/>
</dbReference>
<keyword evidence="4" id="KW-0234">DNA repair</keyword>
<dbReference type="HAMAP" id="MF_00527">
    <property type="entry name" value="3MGH"/>
    <property type="match status" value="1"/>
</dbReference>
<evidence type="ECO:0000256" key="1">
    <source>
        <dbReference type="ARBA" id="ARBA00009232"/>
    </source>
</evidence>
<evidence type="ECO:0000256" key="3">
    <source>
        <dbReference type="ARBA" id="ARBA00022801"/>
    </source>
</evidence>
<dbReference type="InterPro" id="IPR003180">
    <property type="entry name" value="MPG"/>
</dbReference>
<dbReference type="InterPro" id="IPR011034">
    <property type="entry name" value="Formyl_transferase-like_C_sf"/>
</dbReference>
<dbReference type="PANTHER" id="PTHR10429">
    <property type="entry name" value="DNA-3-METHYLADENINE GLYCOSYLASE"/>
    <property type="match status" value="1"/>
</dbReference>
<name>A0A382FVZ6_9ZZZZ</name>
<dbReference type="Gene3D" id="3.10.300.10">
    <property type="entry name" value="Methylpurine-DNA glycosylase (MPG)"/>
    <property type="match status" value="1"/>
</dbReference>
<dbReference type="CDD" id="cd00540">
    <property type="entry name" value="AAG"/>
    <property type="match status" value="1"/>
</dbReference>
<keyword evidence="2" id="KW-0227">DNA damage</keyword>
<proteinExistence type="inferred from homology"/>
<dbReference type="SUPFAM" id="SSF50486">
    <property type="entry name" value="FMT C-terminal domain-like"/>
    <property type="match status" value="1"/>
</dbReference>
<evidence type="ECO:0000256" key="4">
    <source>
        <dbReference type="ARBA" id="ARBA00023204"/>
    </source>
</evidence>
<dbReference type="AlphaFoldDB" id="A0A382FVZ6"/>
<dbReference type="GO" id="GO:0006284">
    <property type="term" value="P:base-excision repair"/>
    <property type="evidence" value="ECO:0007669"/>
    <property type="project" value="InterPro"/>
</dbReference>
<protein>
    <recommendedName>
        <fullName evidence="6">3-methyladenine DNA glycosylase</fullName>
    </recommendedName>
</protein>